<accession>A0ABV7VTL5</accession>
<sequence length="192" mass="21515">MNFTPELQFEGADFRGRVRSLSDDDQANLLNLYQHPELPGQRPLDPASEAAQEHIARMIELSVQMAATQRGMMWALEINGEFQGMVSVFDWQPSQLRATLRVDGLAALTLAQRASALTVCMDFLSEKYHMRNFAYQWIVGQDQALLDTLAGIGFEPCATLRDGWKLIADNGEKTYVDVIQLHRVADLQTGGE</sequence>
<evidence type="ECO:0008006" key="3">
    <source>
        <dbReference type="Google" id="ProtNLM"/>
    </source>
</evidence>
<keyword evidence="2" id="KW-1185">Reference proteome</keyword>
<name>A0ABV7VTL5_9GAMM</name>
<evidence type="ECO:0000313" key="2">
    <source>
        <dbReference type="Proteomes" id="UP001595722"/>
    </source>
</evidence>
<dbReference type="RefSeq" id="WP_376866280.1">
    <property type="nucleotide sequence ID" value="NZ_JBHRYB010000007.1"/>
</dbReference>
<dbReference type="Gene3D" id="3.40.630.30">
    <property type="match status" value="1"/>
</dbReference>
<dbReference type="SUPFAM" id="SSF55729">
    <property type="entry name" value="Acyl-CoA N-acyltransferases (Nat)"/>
    <property type="match status" value="1"/>
</dbReference>
<protein>
    <recommendedName>
        <fullName evidence="3">N-acetyltransferase domain-containing protein</fullName>
    </recommendedName>
</protein>
<proteinExistence type="predicted"/>
<evidence type="ECO:0000313" key="1">
    <source>
        <dbReference type="EMBL" id="MFC3680348.1"/>
    </source>
</evidence>
<organism evidence="1 2">
    <name type="scientific">Bacterioplanoides pacificum</name>
    <dbReference type="NCBI Taxonomy" id="1171596"/>
    <lineage>
        <taxon>Bacteria</taxon>
        <taxon>Pseudomonadati</taxon>
        <taxon>Pseudomonadota</taxon>
        <taxon>Gammaproteobacteria</taxon>
        <taxon>Oceanospirillales</taxon>
        <taxon>Oceanospirillaceae</taxon>
        <taxon>Bacterioplanoides</taxon>
    </lineage>
</organism>
<comment type="caution">
    <text evidence="1">The sequence shown here is derived from an EMBL/GenBank/DDBJ whole genome shotgun (WGS) entry which is preliminary data.</text>
</comment>
<dbReference type="Proteomes" id="UP001595722">
    <property type="component" value="Unassembled WGS sequence"/>
</dbReference>
<dbReference type="EMBL" id="JBHRYB010000007">
    <property type="protein sequence ID" value="MFC3680348.1"/>
    <property type="molecule type" value="Genomic_DNA"/>
</dbReference>
<gene>
    <name evidence="1" type="ORF">ACFOMG_09595</name>
</gene>
<reference evidence="2" key="1">
    <citation type="journal article" date="2019" name="Int. J. Syst. Evol. Microbiol.">
        <title>The Global Catalogue of Microorganisms (GCM) 10K type strain sequencing project: providing services to taxonomists for standard genome sequencing and annotation.</title>
        <authorList>
            <consortium name="The Broad Institute Genomics Platform"/>
            <consortium name="The Broad Institute Genome Sequencing Center for Infectious Disease"/>
            <person name="Wu L."/>
            <person name="Ma J."/>
        </authorList>
    </citation>
    <scope>NUCLEOTIDE SEQUENCE [LARGE SCALE GENOMIC DNA]</scope>
    <source>
        <strain evidence="2">KCTC 42424</strain>
    </source>
</reference>
<dbReference type="InterPro" id="IPR016181">
    <property type="entry name" value="Acyl_CoA_acyltransferase"/>
</dbReference>